<evidence type="ECO:0000313" key="2">
    <source>
        <dbReference type="Proteomes" id="UP000433883"/>
    </source>
</evidence>
<dbReference type="EMBL" id="WNWQ01000238">
    <property type="protein sequence ID" value="KAE9973272.1"/>
    <property type="molecule type" value="Genomic_DNA"/>
</dbReference>
<protein>
    <submittedName>
        <fullName evidence="1">Uncharacterized protein</fullName>
    </submittedName>
</protein>
<reference evidence="1 2" key="1">
    <citation type="submission" date="2019-11" db="EMBL/GenBank/DDBJ databases">
        <title>Venturia inaequalis Genome Resource.</title>
        <authorList>
            <person name="Lichtner F.J."/>
        </authorList>
    </citation>
    <scope>NUCLEOTIDE SEQUENCE [LARGE SCALE GENOMIC DNA]</scope>
    <source>
        <strain evidence="1">Bline_iso_100314</strain>
    </source>
</reference>
<proteinExistence type="predicted"/>
<gene>
    <name evidence="1" type="ORF">BLS_003656</name>
</gene>
<dbReference type="Proteomes" id="UP000433883">
    <property type="component" value="Unassembled WGS sequence"/>
</dbReference>
<dbReference type="AlphaFoldDB" id="A0A8H3YXE8"/>
<name>A0A8H3YXE8_VENIN</name>
<accession>A0A8H3YXE8</accession>
<evidence type="ECO:0000313" key="1">
    <source>
        <dbReference type="EMBL" id="KAE9973272.1"/>
    </source>
</evidence>
<sequence length="354" mass="38616">MGQPVSLESPSKVAVSKPIYLTAKSTPDTTFTAPLLPTMSQERAILSNPLPQYFTATPGGAQDQGISQERSEALADFYNDIIETVRSTSHAAVFKATQKIAKSTTKEEAARHGRVMTDAIEAAACNAARRGVSQALQEHPTCEICKSYYYEGRGPKHALYDPQDRLFKCVKWPCKKWYHVGCLNIKYEMRDTYICIGRFAPCVATIRKQTYPGTKTDEPILRNQTPGIILTSPEYSTTQALATIPLRHVVPAQQPTPAHLAIPARRSYGIPGSSARTKATKGMKRCRGDGKCMRFCYDGNPAVPCAFAACTLKQLCTSCKNHATEPKGAVHGNEWFCTVECRERCLAGGGGGGS</sequence>
<comment type="caution">
    <text evidence="1">The sequence shown here is derived from an EMBL/GenBank/DDBJ whole genome shotgun (WGS) entry which is preliminary data.</text>
</comment>
<organism evidence="1 2">
    <name type="scientific">Venturia inaequalis</name>
    <name type="common">Apple scab fungus</name>
    <dbReference type="NCBI Taxonomy" id="5025"/>
    <lineage>
        <taxon>Eukaryota</taxon>
        <taxon>Fungi</taxon>
        <taxon>Dikarya</taxon>
        <taxon>Ascomycota</taxon>
        <taxon>Pezizomycotina</taxon>
        <taxon>Dothideomycetes</taxon>
        <taxon>Pleosporomycetidae</taxon>
        <taxon>Venturiales</taxon>
        <taxon>Venturiaceae</taxon>
        <taxon>Venturia</taxon>
    </lineage>
</organism>